<evidence type="ECO:0000313" key="2">
    <source>
        <dbReference type="EMBL" id="EFX00022.1"/>
    </source>
</evidence>
<gene>
    <name evidence="2" type="ORF">CMQ_339</name>
</gene>
<evidence type="ECO:0000313" key="3">
    <source>
        <dbReference type="Proteomes" id="UP000007796"/>
    </source>
</evidence>
<dbReference type="OrthoDB" id="5245051at2759"/>
<name>F0XRG8_GROCL</name>
<organism evidence="3">
    <name type="scientific">Grosmannia clavigera (strain kw1407 / UAMH 11150)</name>
    <name type="common">Blue stain fungus</name>
    <name type="synonym">Graphiocladiella clavigera</name>
    <dbReference type="NCBI Taxonomy" id="655863"/>
    <lineage>
        <taxon>Eukaryota</taxon>
        <taxon>Fungi</taxon>
        <taxon>Dikarya</taxon>
        <taxon>Ascomycota</taxon>
        <taxon>Pezizomycotina</taxon>
        <taxon>Sordariomycetes</taxon>
        <taxon>Sordariomycetidae</taxon>
        <taxon>Ophiostomatales</taxon>
        <taxon>Ophiostomataceae</taxon>
        <taxon>Leptographium</taxon>
    </lineage>
</organism>
<dbReference type="GeneID" id="25976484"/>
<dbReference type="STRING" id="655863.F0XRG8"/>
<sequence>MVQNADKVRCALFTVEYKAGHKLMPEALMATLDGRLSDQVLFADAAEAARLTEEKRQRSRLGDAASAEEEGAESTVDITTEQENNETSPSPSLKTARNRTAQILTQAFHYMKEIHLPELQEEDVVDHGSIQHSAATARQTPVALVLTLILLALQKTAPQRHQARAKQQVLIPPSKGPDKGVDKAVAASKLTPRAYHNNHTARKSACLLSAVKEQLTRNLDDGCAALDGHGKFGAIGALFRVTAYPQGYTFVAKGVQDDDRESLDLENRVYQQLAVLQGSVVPVCLGLVDLRRAYVLTGGARVLRLMLLSYAGERAQPEQVSEEVERELEGTLRTHGVEHGDLRLANVLWSEELCRLMVVDFDRATLHTKRKRGVEKELQQDKKSNTAWAKVG</sequence>
<evidence type="ECO:0008006" key="4">
    <source>
        <dbReference type="Google" id="ProtNLM"/>
    </source>
</evidence>
<protein>
    <recommendedName>
        <fullName evidence="4">Protein kinase domain-containing protein</fullName>
    </recommendedName>
</protein>
<keyword evidence="3" id="KW-1185">Reference proteome</keyword>
<dbReference type="EMBL" id="GL629807">
    <property type="protein sequence ID" value="EFX00022.1"/>
    <property type="molecule type" value="Genomic_DNA"/>
</dbReference>
<dbReference type="Pfam" id="PF06293">
    <property type="entry name" value="Kdo"/>
    <property type="match status" value="1"/>
</dbReference>
<dbReference type="Gene3D" id="1.10.510.10">
    <property type="entry name" value="Transferase(Phosphotransferase) domain 1"/>
    <property type="match status" value="1"/>
</dbReference>
<feature type="compositionally biased region" description="Polar residues" evidence="1">
    <location>
        <begin position="76"/>
        <end position="97"/>
    </location>
</feature>
<dbReference type="InterPro" id="IPR011009">
    <property type="entry name" value="Kinase-like_dom_sf"/>
</dbReference>
<dbReference type="SUPFAM" id="SSF56112">
    <property type="entry name" value="Protein kinase-like (PK-like)"/>
    <property type="match status" value="1"/>
</dbReference>
<dbReference type="InParanoid" id="F0XRG8"/>
<reference evidence="2 3" key="1">
    <citation type="journal article" date="2011" name="Proc. Natl. Acad. Sci. U.S.A.">
        <title>Genome and transcriptome analyses of the mountain pine beetle-fungal symbiont Grosmannia clavigera, a lodgepole pine pathogen.</title>
        <authorList>
            <person name="DiGuistini S."/>
            <person name="Wang Y."/>
            <person name="Liao N.Y."/>
            <person name="Taylor G."/>
            <person name="Tanguay P."/>
            <person name="Feau N."/>
            <person name="Henrissat B."/>
            <person name="Chan S.K."/>
            <person name="Hesse-Orce U."/>
            <person name="Alamouti S.M."/>
            <person name="Tsui C.K.M."/>
            <person name="Docking R.T."/>
            <person name="Levasseur A."/>
            <person name="Haridas S."/>
            <person name="Robertson G."/>
            <person name="Birol I."/>
            <person name="Holt R.A."/>
            <person name="Marra M.A."/>
            <person name="Hamelin R.C."/>
            <person name="Hirst M."/>
            <person name="Jones S.J.M."/>
            <person name="Bohlmann J."/>
            <person name="Breuil C."/>
        </authorList>
    </citation>
    <scope>NUCLEOTIDE SEQUENCE [LARGE SCALE GENOMIC DNA]</scope>
    <source>
        <strain evidence="3">kw1407 / UAMH 11150</strain>
    </source>
</reference>
<feature type="region of interest" description="Disordered" evidence="1">
    <location>
        <begin position="52"/>
        <end position="97"/>
    </location>
</feature>
<dbReference type="eggNOG" id="ENOG502RR8K">
    <property type="taxonomic scope" value="Eukaryota"/>
</dbReference>
<accession>F0XRG8</accession>
<evidence type="ECO:0000256" key="1">
    <source>
        <dbReference type="SAM" id="MobiDB-lite"/>
    </source>
</evidence>
<dbReference type="Proteomes" id="UP000007796">
    <property type="component" value="Unassembled WGS sequence"/>
</dbReference>
<dbReference type="HOGENOM" id="CLU_704092_0_0_1"/>
<dbReference type="AlphaFoldDB" id="F0XRG8"/>
<dbReference type="RefSeq" id="XP_014169187.1">
    <property type="nucleotide sequence ID" value="XM_014313712.1"/>
</dbReference>
<proteinExistence type="predicted"/>